<organism evidence="11 12">
    <name type="scientific">Thiogranum longum</name>
    <dbReference type="NCBI Taxonomy" id="1537524"/>
    <lineage>
        <taxon>Bacteria</taxon>
        <taxon>Pseudomonadati</taxon>
        <taxon>Pseudomonadota</taxon>
        <taxon>Gammaproteobacteria</taxon>
        <taxon>Chromatiales</taxon>
        <taxon>Ectothiorhodospiraceae</taxon>
        <taxon>Thiogranum</taxon>
    </lineage>
</organism>
<evidence type="ECO:0000313" key="12">
    <source>
        <dbReference type="Proteomes" id="UP000295707"/>
    </source>
</evidence>
<feature type="transmembrane region" description="Helical" evidence="8">
    <location>
        <begin position="12"/>
        <end position="33"/>
    </location>
</feature>
<dbReference type="Pfam" id="PF25179">
    <property type="entry name" value="LMF1_C"/>
    <property type="match status" value="1"/>
</dbReference>
<protein>
    <submittedName>
        <fullName evidence="11">Lipase maturation factor</fullName>
    </submittedName>
</protein>
<evidence type="ECO:0000256" key="6">
    <source>
        <dbReference type="ARBA" id="ARBA00023136"/>
    </source>
</evidence>
<dbReference type="PANTHER" id="PTHR14463:SF10">
    <property type="entry name" value="LIPASE MATURATION FACTOR 1"/>
    <property type="match status" value="1"/>
</dbReference>
<evidence type="ECO:0000256" key="2">
    <source>
        <dbReference type="ARBA" id="ARBA00005512"/>
    </source>
</evidence>
<feature type="region of interest" description="Disordered" evidence="7">
    <location>
        <begin position="484"/>
        <end position="513"/>
    </location>
</feature>
<reference evidence="11 12" key="1">
    <citation type="submission" date="2019-03" db="EMBL/GenBank/DDBJ databases">
        <title>Genomic Encyclopedia of Type Strains, Phase IV (KMG-IV): sequencing the most valuable type-strain genomes for metagenomic binning, comparative biology and taxonomic classification.</title>
        <authorList>
            <person name="Goeker M."/>
        </authorList>
    </citation>
    <scope>NUCLEOTIDE SEQUENCE [LARGE SCALE GENOMIC DNA]</scope>
    <source>
        <strain evidence="11 12">DSM 19610</strain>
    </source>
</reference>
<feature type="transmembrane region" description="Helical" evidence="8">
    <location>
        <begin position="77"/>
        <end position="95"/>
    </location>
</feature>
<keyword evidence="12" id="KW-1185">Reference proteome</keyword>
<dbReference type="InterPro" id="IPR057434">
    <property type="entry name" value="LMF1/2_N"/>
</dbReference>
<feature type="transmembrane region" description="Helical" evidence="8">
    <location>
        <begin position="133"/>
        <end position="154"/>
    </location>
</feature>
<comment type="similarity">
    <text evidence="2">Belongs to the lipase maturation factor family.</text>
</comment>
<evidence type="ECO:0000256" key="5">
    <source>
        <dbReference type="ARBA" id="ARBA00022989"/>
    </source>
</evidence>
<evidence type="ECO:0000256" key="1">
    <source>
        <dbReference type="ARBA" id="ARBA00004477"/>
    </source>
</evidence>
<dbReference type="AlphaFoldDB" id="A0A4R1HD83"/>
<keyword evidence="6 8" id="KW-0472">Membrane</keyword>
<comment type="caution">
    <text evidence="11">The sequence shown here is derived from an EMBL/GenBank/DDBJ whole genome shotgun (WGS) entry which is preliminary data.</text>
</comment>
<name>A0A4R1HD83_9GAMM</name>
<gene>
    <name evidence="11" type="ORF">DFR30_1920</name>
</gene>
<evidence type="ECO:0000256" key="4">
    <source>
        <dbReference type="ARBA" id="ARBA00022824"/>
    </source>
</evidence>
<dbReference type="InterPro" id="IPR057433">
    <property type="entry name" value="LMF1/2_C"/>
</dbReference>
<evidence type="ECO:0000256" key="8">
    <source>
        <dbReference type="SAM" id="Phobius"/>
    </source>
</evidence>
<sequence>MGMDFTSGYRLVSALFLRLLGLVYLIAFISLAVQVEGLAGSNGILSFSNKLAALPQPVELANYLRVPTLFWINSSDAALVGAAWSGAVAALLIALGLWQRVALVAAFVLYLSLYHACLPFLNFQWDGLLLESGFLAIFLTPQSRVVILLFRWLLFRLRFMSGLSKLSMGDPSWSGLTALNYYFEVQPLPTPLAWYAHHLPEWVLRAGTAGTLFVELVVPFMMFLPRRWRFVAAWLTILWQVLIMLTSNHNWINILTIVLCLFLFDDKAVARVVPDWLQSHLKGRSEAAGVRSNPVTRYATALLAVSIVTLSLAHLWELAKMQQVTGPLGTALNYAEAYRVVSKYHVFPTMRTERFELEISGSLDGEEWRQYVFKYKPGDLSKRPPVVLPHQPRLDWQMWFVTLHPMHGYFFRAFMQALLRNAEPVIDLLANNPFPDEAPRYLRVDAYRYHFTDAATRAANGHWWWREYIGPFTPLPWLERSAQAPQHGFPASPTAGESTPPHVPRLYIPPQVE</sequence>
<feature type="transmembrane region" description="Helical" evidence="8">
    <location>
        <begin position="102"/>
        <end position="121"/>
    </location>
</feature>
<feature type="domain" description="Lipase maturation factor 1/2 N-terminal" evidence="9">
    <location>
        <begin position="122"/>
        <end position="269"/>
    </location>
</feature>
<dbReference type="InterPro" id="IPR009613">
    <property type="entry name" value="LMF"/>
</dbReference>
<evidence type="ECO:0000259" key="9">
    <source>
        <dbReference type="Pfam" id="PF06762"/>
    </source>
</evidence>
<accession>A0A4R1HD83</accession>
<keyword evidence="4" id="KW-0256">Endoplasmic reticulum</keyword>
<keyword evidence="5 8" id="KW-1133">Transmembrane helix</keyword>
<feature type="domain" description="Lipase maturation factor 1/2 C-terminal" evidence="10">
    <location>
        <begin position="340"/>
        <end position="474"/>
    </location>
</feature>
<comment type="subcellular location">
    <subcellularLocation>
        <location evidence="1">Endoplasmic reticulum membrane</location>
        <topology evidence="1">Multi-pass membrane protein</topology>
    </subcellularLocation>
</comment>
<dbReference type="PANTHER" id="PTHR14463">
    <property type="entry name" value="LIPASE MATURATION FACTOR"/>
    <property type="match status" value="1"/>
</dbReference>
<dbReference type="GO" id="GO:0051604">
    <property type="term" value="P:protein maturation"/>
    <property type="evidence" value="ECO:0007669"/>
    <property type="project" value="InterPro"/>
</dbReference>
<dbReference type="RefSeq" id="WP_165869159.1">
    <property type="nucleotide sequence ID" value="NZ_SMFX01000001.1"/>
</dbReference>
<evidence type="ECO:0000256" key="3">
    <source>
        <dbReference type="ARBA" id="ARBA00022692"/>
    </source>
</evidence>
<dbReference type="Proteomes" id="UP000295707">
    <property type="component" value="Unassembled WGS sequence"/>
</dbReference>
<evidence type="ECO:0000259" key="10">
    <source>
        <dbReference type="Pfam" id="PF25179"/>
    </source>
</evidence>
<dbReference type="Pfam" id="PF06762">
    <property type="entry name" value="LMF1"/>
    <property type="match status" value="1"/>
</dbReference>
<evidence type="ECO:0000256" key="7">
    <source>
        <dbReference type="SAM" id="MobiDB-lite"/>
    </source>
</evidence>
<proteinExistence type="inferred from homology"/>
<evidence type="ECO:0000313" key="11">
    <source>
        <dbReference type="EMBL" id="TCK18641.1"/>
    </source>
</evidence>
<dbReference type="EMBL" id="SMFX01000001">
    <property type="protein sequence ID" value="TCK18641.1"/>
    <property type="molecule type" value="Genomic_DNA"/>
</dbReference>
<feature type="transmembrane region" description="Helical" evidence="8">
    <location>
        <begin position="231"/>
        <end position="264"/>
    </location>
</feature>
<keyword evidence="3 8" id="KW-0812">Transmembrane</keyword>